<evidence type="ECO:0000256" key="7">
    <source>
        <dbReference type="SAM" id="Phobius"/>
    </source>
</evidence>
<dbReference type="GO" id="GO:0015990">
    <property type="term" value="P:electron transport coupled proton transport"/>
    <property type="evidence" value="ECO:0007669"/>
    <property type="project" value="TreeGrafter"/>
</dbReference>
<evidence type="ECO:0000256" key="3">
    <source>
        <dbReference type="ARBA" id="ARBA00022989"/>
    </source>
</evidence>
<keyword evidence="4 7" id="KW-0472">Membrane</keyword>
<feature type="transmembrane region" description="Helical" evidence="7">
    <location>
        <begin position="304"/>
        <end position="325"/>
    </location>
</feature>
<reference evidence="10" key="1">
    <citation type="journal article" date="2020" name="mSystems">
        <title>Genome- and Community-Level Interaction Insights into Carbon Utilization and Element Cycling Functions of Hydrothermarchaeota in Hydrothermal Sediment.</title>
        <authorList>
            <person name="Zhou Z."/>
            <person name="Liu Y."/>
            <person name="Xu W."/>
            <person name="Pan J."/>
            <person name="Luo Z.H."/>
            <person name="Li M."/>
        </authorList>
    </citation>
    <scope>NUCLEOTIDE SEQUENCE [LARGE SCALE GENOMIC DNA]</scope>
    <source>
        <strain evidence="10">SpSt-508</strain>
    </source>
</reference>
<proteinExistence type="predicted"/>
<comment type="subcellular location">
    <subcellularLocation>
        <location evidence="1">Endomembrane system</location>
        <topology evidence="1">Multi-pass membrane protein</topology>
    </subcellularLocation>
    <subcellularLocation>
        <location evidence="5">Membrane</location>
        <topology evidence="5">Multi-pass membrane protein</topology>
    </subcellularLocation>
</comment>
<gene>
    <name evidence="10" type="ORF">ENS64_14025</name>
</gene>
<feature type="transmembrane region" description="Helical" evidence="7">
    <location>
        <begin position="201"/>
        <end position="223"/>
    </location>
</feature>
<dbReference type="PANTHER" id="PTHR42829">
    <property type="entry name" value="NADH-UBIQUINONE OXIDOREDUCTASE CHAIN 5"/>
    <property type="match status" value="1"/>
</dbReference>
<feature type="transmembrane region" description="Helical" evidence="7">
    <location>
        <begin position="451"/>
        <end position="472"/>
    </location>
</feature>
<feature type="transmembrane region" description="Helical" evidence="7">
    <location>
        <begin position="229"/>
        <end position="253"/>
    </location>
</feature>
<dbReference type="InterPro" id="IPR001516">
    <property type="entry name" value="Proton_antipo_N"/>
</dbReference>
<protein>
    <submittedName>
        <fullName evidence="10">NADH-quinone oxidoreductase subunit L</fullName>
    </submittedName>
</protein>
<feature type="transmembrane region" description="Helical" evidence="7">
    <location>
        <begin position="138"/>
        <end position="156"/>
    </location>
</feature>
<dbReference type="Pfam" id="PF00662">
    <property type="entry name" value="Proton_antipo_N"/>
    <property type="match status" value="1"/>
</dbReference>
<evidence type="ECO:0000259" key="9">
    <source>
        <dbReference type="Pfam" id="PF00662"/>
    </source>
</evidence>
<evidence type="ECO:0000256" key="6">
    <source>
        <dbReference type="SAM" id="MobiDB-lite"/>
    </source>
</evidence>
<evidence type="ECO:0000256" key="5">
    <source>
        <dbReference type="RuleBase" id="RU000320"/>
    </source>
</evidence>
<evidence type="ECO:0000313" key="10">
    <source>
        <dbReference type="EMBL" id="HGT40359.1"/>
    </source>
</evidence>
<dbReference type="PRINTS" id="PR01434">
    <property type="entry name" value="NADHDHGNASE5"/>
</dbReference>
<dbReference type="AlphaFoldDB" id="A0A7C4LP05"/>
<feature type="compositionally biased region" description="Basic and acidic residues" evidence="6">
    <location>
        <begin position="40"/>
        <end position="57"/>
    </location>
</feature>
<dbReference type="GO" id="GO:0016020">
    <property type="term" value="C:membrane"/>
    <property type="evidence" value="ECO:0007669"/>
    <property type="project" value="UniProtKB-SubCell"/>
</dbReference>
<dbReference type="PANTHER" id="PTHR42829:SF2">
    <property type="entry name" value="NADH-UBIQUINONE OXIDOREDUCTASE CHAIN 5"/>
    <property type="match status" value="1"/>
</dbReference>
<dbReference type="InterPro" id="IPR018393">
    <property type="entry name" value="NADHpl_OxRdtase_5_subgr"/>
</dbReference>
<feature type="transmembrane region" description="Helical" evidence="7">
    <location>
        <begin position="105"/>
        <end position="126"/>
    </location>
</feature>
<feature type="transmembrane region" description="Helical" evidence="7">
    <location>
        <begin position="365"/>
        <end position="388"/>
    </location>
</feature>
<keyword evidence="2 5" id="KW-0812">Transmembrane</keyword>
<feature type="region of interest" description="Disordered" evidence="6">
    <location>
        <begin position="38"/>
        <end position="60"/>
    </location>
</feature>
<dbReference type="GO" id="GO:0012505">
    <property type="term" value="C:endomembrane system"/>
    <property type="evidence" value="ECO:0007669"/>
    <property type="project" value="UniProtKB-SubCell"/>
</dbReference>
<evidence type="ECO:0000256" key="1">
    <source>
        <dbReference type="ARBA" id="ARBA00004127"/>
    </source>
</evidence>
<sequence>MIRRAQAHRPVVLALIVAWLAALYVWAVAVPQTFSSAHAQRQDEHGPPRQARGHDHPVSTGGAVTYEVYEWLRVGVGRSVQGLSDREARSDAGGLRVPIALRADALSALMLVMVTTVSLLVAIFASGYMQGDPGYPRFFAAIALFVFSMCMLVLAANFLLLFVFWEAVGLCSYLLIGFWFQRPSAAAAAKKAFVVNRIGDLGFLLGVFFLWTTFGTLDFDLILADPTRVAAIVASQPEILATICVLLFVGAVGKSAQFPLHVWLPDAMEGPTPVSALIHAATMVTAGVYLVARSAPLFFHAPQVLQIISGIGAATALIAAVTALTQYDLKRVLAYSTVSQLGYMFMSLGAAGADPAHLMQSAVTFAMFHMFTHAFFKAVLFLSAGSVMHAMGDVIDMRRFSGLRQALPITHATFLCGALALAGFPLLSGFWSKDEILSVLWLASRTESQGTYYLAILAVALLTALLTAFYTFRAYFLTFHGPEVFPEEAGHHPHDAPPAMAVPLYVLAAGSVLIGLITGPTHLYAHYLHHTPGLPQPPGEAHGLNFVMMGVSSLIGLAGIGAAYLRYGQHPGAAGVREDAHPLVQLSLNGLYLDALYLRCVVQPLRGAARLSELFDRYVIDKLVDGIGLSPQLFGAVLRPIQNGLIQNYAFVMWLGLAACVLWVLQALGNPG</sequence>
<feature type="transmembrane region" description="Helical" evidence="7">
    <location>
        <begin position="409"/>
        <end position="431"/>
    </location>
</feature>
<dbReference type="NCBIfam" id="NF005141">
    <property type="entry name" value="PRK06590.1"/>
    <property type="match status" value="1"/>
</dbReference>
<feature type="transmembrane region" description="Helical" evidence="7">
    <location>
        <begin position="649"/>
        <end position="669"/>
    </location>
</feature>
<dbReference type="GO" id="GO:0008137">
    <property type="term" value="F:NADH dehydrogenase (ubiquinone) activity"/>
    <property type="evidence" value="ECO:0007669"/>
    <property type="project" value="InterPro"/>
</dbReference>
<dbReference type="NCBIfam" id="TIGR01974">
    <property type="entry name" value="NDH_I_L"/>
    <property type="match status" value="1"/>
</dbReference>
<dbReference type="InterPro" id="IPR003945">
    <property type="entry name" value="NU5C-like"/>
</dbReference>
<dbReference type="InterPro" id="IPR001750">
    <property type="entry name" value="ND/Mrp_TM"/>
</dbReference>
<dbReference type="EMBL" id="DSVQ01000016">
    <property type="protein sequence ID" value="HGT40359.1"/>
    <property type="molecule type" value="Genomic_DNA"/>
</dbReference>
<dbReference type="GO" id="GO:0042773">
    <property type="term" value="P:ATP synthesis coupled electron transport"/>
    <property type="evidence" value="ECO:0007669"/>
    <property type="project" value="InterPro"/>
</dbReference>
<comment type="caution">
    <text evidence="10">The sequence shown here is derived from an EMBL/GenBank/DDBJ whole genome shotgun (WGS) entry which is preliminary data.</text>
</comment>
<name>A0A7C4LP05_9PLAN</name>
<evidence type="ECO:0000259" key="8">
    <source>
        <dbReference type="Pfam" id="PF00361"/>
    </source>
</evidence>
<feature type="transmembrane region" description="Helical" evidence="7">
    <location>
        <begin position="274"/>
        <end position="292"/>
    </location>
</feature>
<accession>A0A7C4LP05</accession>
<evidence type="ECO:0000256" key="4">
    <source>
        <dbReference type="ARBA" id="ARBA00023136"/>
    </source>
</evidence>
<feature type="domain" description="NADH:quinone oxidoreductase/Mrp antiporter transmembrane" evidence="8">
    <location>
        <begin position="155"/>
        <end position="444"/>
    </location>
</feature>
<organism evidence="10">
    <name type="scientific">Schlesneria paludicola</name>
    <dbReference type="NCBI Taxonomy" id="360056"/>
    <lineage>
        <taxon>Bacteria</taxon>
        <taxon>Pseudomonadati</taxon>
        <taxon>Planctomycetota</taxon>
        <taxon>Planctomycetia</taxon>
        <taxon>Planctomycetales</taxon>
        <taxon>Planctomycetaceae</taxon>
        <taxon>Schlesneria</taxon>
    </lineage>
</organism>
<dbReference type="Pfam" id="PF00361">
    <property type="entry name" value="Proton_antipo_M"/>
    <property type="match status" value="1"/>
</dbReference>
<feature type="transmembrane region" description="Helical" evidence="7">
    <location>
        <begin position="544"/>
        <end position="565"/>
    </location>
</feature>
<keyword evidence="3 7" id="KW-1133">Transmembrane helix</keyword>
<dbReference type="PRINTS" id="PR01435">
    <property type="entry name" value="NPOXDRDTASE5"/>
</dbReference>
<feature type="transmembrane region" description="Helical" evidence="7">
    <location>
        <begin position="504"/>
        <end position="524"/>
    </location>
</feature>
<evidence type="ECO:0000256" key="2">
    <source>
        <dbReference type="ARBA" id="ARBA00022692"/>
    </source>
</evidence>
<feature type="domain" description="NADH-Ubiquinone oxidoreductase (complex I) chain 5 N-terminal" evidence="9">
    <location>
        <begin position="92"/>
        <end position="139"/>
    </location>
</feature>
<feature type="transmembrane region" description="Helical" evidence="7">
    <location>
        <begin position="332"/>
        <end position="353"/>
    </location>
</feature>
<dbReference type="GO" id="GO:0003954">
    <property type="term" value="F:NADH dehydrogenase activity"/>
    <property type="evidence" value="ECO:0007669"/>
    <property type="project" value="TreeGrafter"/>
</dbReference>
<feature type="transmembrane region" description="Helical" evidence="7">
    <location>
        <begin position="162"/>
        <end position="180"/>
    </location>
</feature>
<dbReference type="Gene3D" id="1.20.5.2700">
    <property type="match status" value="1"/>
</dbReference>